<evidence type="ECO:0000256" key="2">
    <source>
        <dbReference type="ARBA" id="ARBA00023163"/>
    </source>
</evidence>
<dbReference type="Pfam" id="PF00165">
    <property type="entry name" value="HTH_AraC"/>
    <property type="match status" value="1"/>
</dbReference>
<gene>
    <name evidence="4" type="ORF">GC102_23825</name>
</gene>
<comment type="caution">
    <text evidence="4">The sequence shown here is derived from an EMBL/GenBank/DDBJ whole genome shotgun (WGS) entry which is preliminary data.</text>
</comment>
<keyword evidence="5" id="KW-1185">Reference proteome</keyword>
<dbReference type="SUPFAM" id="SSF46689">
    <property type="entry name" value="Homeodomain-like"/>
    <property type="match status" value="1"/>
</dbReference>
<evidence type="ECO:0000259" key="3">
    <source>
        <dbReference type="PROSITE" id="PS01124"/>
    </source>
</evidence>
<proteinExistence type="predicted"/>
<dbReference type="InterPro" id="IPR009057">
    <property type="entry name" value="Homeodomain-like_sf"/>
</dbReference>
<feature type="domain" description="HTH araC/xylS-type" evidence="3">
    <location>
        <begin position="2"/>
        <end position="48"/>
    </location>
</feature>
<accession>A0ABX1Z5U7</accession>
<sequence>MNWITSYFYNHLSESLSLDEMAKRARLSSSRFSALFKEKFGVSPINIFYICAFSMPRNYSNKGTTPWKISHNFADFQTSPISQTHLRK</sequence>
<evidence type="ECO:0000313" key="4">
    <source>
        <dbReference type="EMBL" id="NOU88757.1"/>
    </source>
</evidence>
<evidence type="ECO:0000313" key="5">
    <source>
        <dbReference type="Proteomes" id="UP000658690"/>
    </source>
</evidence>
<dbReference type="EMBL" id="WHOC01000133">
    <property type="protein sequence ID" value="NOU88757.1"/>
    <property type="molecule type" value="Genomic_DNA"/>
</dbReference>
<evidence type="ECO:0000256" key="1">
    <source>
        <dbReference type="ARBA" id="ARBA00023015"/>
    </source>
</evidence>
<keyword evidence="1" id="KW-0805">Transcription regulation</keyword>
<organism evidence="4 5">
    <name type="scientific">Paenibacillus germinis</name>
    <dbReference type="NCBI Taxonomy" id="2654979"/>
    <lineage>
        <taxon>Bacteria</taxon>
        <taxon>Bacillati</taxon>
        <taxon>Bacillota</taxon>
        <taxon>Bacilli</taxon>
        <taxon>Bacillales</taxon>
        <taxon>Paenibacillaceae</taxon>
        <taxon>Paenibacillus</taxon>
    </lineage>
</organism>
<reference evidence="4 5" key="1">
    <citation type="submission" date="2019-10" db="EMBL/GenBank/DDBJ databases">
        <title>Description of Paenibacillus choica sp. nov.</title>
        <authorList>
            <person name="Carlier A."/>
            <person name="Qi S."/>
        </authorList>
    </citation>
    <scope>NUCLEOTIDE SEQUENCE [LARGE SCALE GENOMIC DNA]</scope>
    <source>
        <strain evidence="4 5">LMG 31460</strain>
    </source>
</reference>
<dbReference type="PROSITE" id="PS01124">
    <property type="entry name" value="HTH_ARAC_FAMILY_2"/>
    <property type="match status" value="1"/>
</dbReference>
<name>A0ABX1Z5U7_9BACL</name>
<protein>
    <submittedName>
        <fullName evidence="4">AraC family transcriptional regulator</fullName>
    </submittedName>
</protein>
<keyword evidence="2" id="KW-0804">Transcription</keyword>
<dbReference type="Gene3D" id="1.10.10.60">
    <property type="entry name" value="Homeodomain-like"/>
    <property type="match status" value="1"/>
</dbReference>
<dbReference type="InterPro" id="IPR018060">
    <property type="entry name" value="HTH_AraC"/>
</dbReference>
<dbReference type="Proteomes" id="UP000658690">
    <property type="component" value="Unassembled WGS sequence"/>
</dbReference>